<gene>
    <name evidence="2" type="ORF">ABOZ73_00440</name>
</gene>
<name>A0AB39KUG2_9CAUL</name>
<accession>A0AB39KUG2</accession>
<dbReference type="InterPro" id="IPR010281">
    <property type="entry name" value="DUF885"/>
</dbReference>
<sequence>MKKIVLAAALAAGATFAMTAPHVLAQPAAALQSDAVAAFRKIADTEWAWRQKEIPQRGNLVMPDVSAAAQARRLAYWENVQKQLQGVDISKLPISERTTYAVYKHDIDNFVEDGRFKLYEMPFNADSSFWAGLAGQARRTMTTTAEYDQYLTRLRGTPKYYDDQIANMRAGIKRGFTQPRETLAGRDASIAAVADVTDPKANLFYEPFNKMPSSIPAADQARLRAEAQTVIAQAVIPAHQKLLTFWRQEYLPKARTTLGAEVLPDGKAFYQSQIRQYTTTNLTPDQIHKIGLQEVARITGEMEAIKTKVGFQGDLAAFNTYLKTDKQFKFDKPEHLLWYGAWIIKKVDGQLPRYFGTLNETPFTLIPVPDNIAPFYTAGRGGNGSCQLNTYDLPSRPKYNIAALTVHECNPGHAFQGIVQRNIKGLPPYRTQTYISAYGEGWGLYTEKLGVEMGVYETPYDDFGRLSYEMWRAARLVIDTGVHAKGWTRKQAIDYLASHTALSDHEVTTEVDRYITWPGQALAYKLGQMEILRIRAKAEAELGPKFDIRAFHDQFLALGVATLPALAEEMDAFIEESKTKTTAAQ</sequence>
<dbReference type="PANTHER" id="PTHR33361">
    <property type="entry name" value="GLR0591 PROTEIN"/>
    <property type="match status" value="1"/>
</dbReference>
<organism evidence="2">
    <name type="scientific">Caulobacter sp. 73W</name>
    <dbReference type="NCBI Taxonomy" id="3161137"/>
    <lineage>
        <taxon>Bacteria</taxon>
        <taxon>Pseudomonadati</taxon>
        <taxon>Pseudomonadota</taxon>
        <taxon>Alphaproteobacteria</taxon>
        <taxon>Caulobacterales</taxon>
        <taxon>Caulobacteraceae</taxon>
        <taxon>Caulobacter</taxon>
    </lineage>
</organism>
<evidence type="ECO:0000256" key="1">
    <source>
        <dbReference type="SAM" id="SignalP"/>
    </source>
</evidence>
<dbReference type="RefSeq" id="WP_369059829.1">
    <property type="nucleotide sequence ID" value="NZ_CP158375.1"/>
</dbReference>
<dbReference type="EMBL" id="CP158375">
    <property type="protein sequence ID" value="XDO96933.1"/>
    <property type="molecule type" value="Genomic_DNA"/>
</dbReference>
<feature type="chain" id="PRO_5044205552" evidence="1">
    <location>
        <begin position="26"/>
        <end position="585"/>
    </location>
</feature>
<proteinExistence type="predicted"/>
<feature type="signal peptide" evidence="1">
    <location>
        <begin position="1"/>
        <end position="25"/>
    </location>
</feature>
<protein>
    <submittedName>
        <fullName evidence="2">DUF885 family protein</fullName>
    </submittedName>
</protein>
<keyword evidence="1" id="KW-0732">Signal</keyword>
<dbReference type="Pfam" id="PF05960">
    <property type="entry name" value="DUF885"/>
    <property type="match status" value="1"/>
</dbReference>
<reference evidence="2" key="1">
    <citation type="submission" date="2024-06" db="EMBL/GenBank/DDBJ databases">
        <title>Caulobacter inopinatus, sp. nov.</title>
        <authorList>
            <person name="Donachie S.P."/>
        </authorList>
    </citation>
    <scope>NUCLEOTIDE SEQUENCE</scope>
    <source>
        <strain evidence="2">73W</strain>
    </source>
</reference>
<dbReference type="PANTHER" id="PTHR33361:SF2">
    <property type="entry name" value="DUF885 DOMAIN-CONTAINING PROTEIN"/>
    <property type="match status" value="1"/>
</dbReference>
<dbReference type="AlphaFoldDB" id="A0AB39KUG2"/>
<evidence type="ECO:0000313" key="2">
    <source>
        <dbReference type="EMBL" id="XDO96933.1"/>
    </source>
</evidence>